<dbReference type="AlphaFoldDB" id="A0A1B7P066"/>
<keyword evidence="8 11" id="KW-0472">Membrane</keyword>
<feature type="transmembrane region" description="Helical" evidence="11">
    <location>
        <begin position="45"/>
        <end position="64"/>
    </location>
</feature>
<keyword evidence="6 11" id="KW-1133">Transmembrane helix</keyword>
<protein>
    <recommendedName>
        <fullName evidence="14">Very-long-chain 3-oxoacyl-CoA synthase</fullName>
    </recommendedName>
</protein>
<dbReference type="OrthoDB" id="434092at2759"/>
<evidence type="ECO:0000256" key="10">
    <source>
        <dbReference type="SAM" id="MobiDB-lite"/>
    </source>
</evidence>
<dbReference type="GO" id="GO:0006633">
    <property type="term" value="P:fatty acid biosynthetic process"/>
    <property type="evidence" value="ECO:0007669"/>
    <property type="project" value="UniProtKB-KW"/>
</dbReference>
<reference evidence="12 13" key="1">
    <citation type="submission" date="2015-07" db="EMBL/GenBank/DDBJ databases">
        <title>Emmonsia species relationships and genome sequence.</title>
        <authorList>
            <person name="Cuomo C.A."/>
            <person name="Schwartz I.S."/>
            <person name="Kenyon C."/>
            <person name="de Hoog G.S."/>
            <person name="Govender N.P."/>
            <person name="Botha A."/>
            <person name="Moreno L."/>
            <person name="de Vries M."/>
            <person name="Munoz J.F."/>
            <person name="Stielow J.B."/>
        </authorList>
    </citation>
    <scope>NUCLEOTIDE SEQUENCE [LARGE SCALE GENOMIC DNA]</scope>
    <source>
        <strain evidence="12 13">CBS 136260</strain>
    </source>
</reference>
<comment type="caution">
    <text evidence="12">The sequence shown here is derived from an EMBL/GenBank/DDBJ whole genome shotgun (WGS) entry which is preliminary data.</text>
</comment>
<keyword evidence="9" id="KW-0275">Fatty acid biosynthesis</keyword>
<evidence type="ECO:0000256" key="5">
    <source>
        <dbReference type="ARBA" id="ARBA00022832"/>
    </source>
</evidence>
<keyword evidence="5" id="KW-0276">Fatty acid metabolism</keyword>
<keyword evidence="7" id="KW-0443">Lipid metabolism</keyword>
<dbReference type="Proteomes" id="UP000091918">
    <property type="component" value="Unassembled WGS sequence"/>
</dbReference>
<evidence type="ECO:0000256" key="4">
    <source>
        <dbReference type="ARBA" id="ARBA00022692"/>
    </source>
</evidence>
<keyword evidence="4 11" id="KW-0812">Transmembrane</keyword>
<proteinExistence type="predicted"/>
<feature type="transmembrane region" description="Helical" evidence="11">
    <location>
        <begin position="142"/>
        <end position="161"/>
    </location>
</feature>
<evidence type="ECO:0008006" key="14">
    <source>
        <dbReference type="Google" id="ProtNLM"/>
    </source>
</evidence>
<evidence type="ECO:0000313" key="13">
    <source>
        <dbReference type="Proteomes" id="UP000091918"/>
    </source>
</evidence>
<dbReference type="GO" id="GO:0009922">
    <property type="term" value="F:fatty acid elongase activity"/>
    <property type="evidence" value="ECO:0007669"/>
    <property type="project" value="InterPro"/>
</dbReference>
<evidence type="ECO:0000256" key="2">
    <source>
        <dbReference type="ARBA" id="ARBA00022516"/>
    </source>
</evidence>
<accession>A0A1B7P066</accession>
<evidence type="ECO:0000256" key="9">
    <source>
        <dbReference type="ARBA" id="ARBA00023160"/>
    </source>
</evidence>
<dbReference type="InterPro" id="IPR002076">
    <property type="entry name" value="ELO_fam"/>
</dbReference>
<evidence type="ECO:0000256" key="8">
    <source>
        <dbReference type="ARBA" id="ARBA00023136"/>
    </source>
</evidence>
<sequence length="277" mass="31207">MDSIPSLISSSITFLILSLSIHHHVHVRKNGPFFCASTLIKANNYIYARASLLFFIILVCSFELPPLWRAYDVVGHALHRFGTFVRNQDEQLRYIYHLSKIYEYIDILLVLATGGQIGWHFGFHHLTSPYLSYIRVLHHHTGWKLLASLNTLHHVFMYSYFGGIASFRRLLSFTGFLQLVVGLVGEGVILYSKNNNIKSSNNRESMDDDVAVWPHLVSMALLGMYSVLFAFELMGLAQKQKEDGQAKGLGNVTDDGVGGIDEKSEDDLNSLGKALKN</sequence>
<feature type="transmembrane region" description="Helical" evidence="11">
    <location>
        <begin position="212"/>
        <end position="231"/>
    </location>
</feature>
<dbReference type="Pfam" id="PF01151">
    <property type="entry name" value="ELO"/>
    <property type="match status" value="1"/>
</dbReference>
<evidence type="ECO:0000256" key="6">
    <source>
        <dbReference type="ARBA" id="ARBA00022989"/>
    </source>
</evidence>
<feature type="transmembrane region" description="Helical" evidence="11">
    <location>
        <begin position="173"/>
        <end position="192"/>
    </location>
</feature>
<feature type="transmembrane region" description="Helical" evidence="11">
    <location>
        <begin position="7"/>
        <end position="25"/>
    </location>
</feature>
<feature type="region of interest" description="Disordered" evidence="10">
    <location>
        <begin position="245"/>
        <end position="277"/>
    </location>
</feature>
<evidence type="ECO:0000256" key="1">
    <source>
        <dbReference type="ARBA" id="ARBA00004141"/>
    </source>
</evidence>
<name>A0A1B7P066_9EURO</name>
<evidence type="ECO:0000313" key="12">
    <source>
        <dbReference type="EMBL" id="OAX82418.1"/>
    </source>
</evidence>
<keyword evidence="2" id="KW-0444">Lipid biosynthesis</keyword>
<feature type="transmembrane region" description="Helical" evidence="11">
    <location>
        <begin position="101"/>
        <end position="122"/>
    </location>
</feature>
<dbReference type="EMBL" id="LGUA01000308">
    <property type="protein sequence ID" value="OAX82418.1"/>
    <property type="molecule type" value="Genomic_DNA"/>
</dbReference>
<keyword evidence="3" id="KW-0808">Transferase</keyword>
<comment type="subcellular location">
    <subcellularLocation>
        <location evidence="1">Membrane</location>
        <topology evidence="1">Multi-pass membrane protein</topology>
    </subcellularLocation>
</comment>
<keyword evidence="13" id="KW-1185">Reference proteome</keyword>
<dbReference type="GO" id="GO:0016020">
    <property type="term" value="C:membrane"/>
    <property type="evidence" value="ECO:0007669"/>
    <property type="project" value="UniProtKB-SubCell"/>
</dbReference>
<evidence type="ECO:0000256" key="11">
    <source>
        <dbReference type="SAM" id="Phobius"/>
    </source>
</evidence>
<organism evidence="12 13">
    <name type="scientific">Emergomyces africanus</name>
    <dbReference type="NCBI Taxonomy" id="1955775"/>
    <lineage>
        <taxon>Eukaryota</taxon>
        <taxon>Fungi</taxon>
        <taxon>Dikarya</taxon>
        <taxon>Ascomycota</taxon>
        <taxon>Pezizomycotina</taxon>
        <taxon>Eurotiomycetes</taxon>
        <taxon>Eurotiomycetidae</taxon>
        <taxon>Onygenales</taxon>
        <taxon>Ajellomycetaceae</taxon>
        <taxon>Emergomyces</taxon>
    </lineage>
</organism>
<evidence type="ECO:0000256" key="7">
    <source>
        <dbReference type="ARBA" id="ARBA00023098"/>
    </source>
</evidence>
<gene>
    <name evidence="12" type="ORF">ACJ72_03229</name>
</gene>
<evidence type="ECO:0000256" key="3">
    <source>
        <dbReference type="ARBA" id="ARBA00022679"/>
    </source>
</evidence>